<feature type="compositionally biased region" description="Low complexity" evidence="3">
    <location>
        <begin position="262"/>
        <end position="274"/>
    </location>
</feature>
<feature type="compositionally biased region" description="Polar residues" evidence="3">
    <location>
        <begin position="200"/>
        <end position="211"/>
    </location>
</feature>
<feature type="region of interest" description="Disordered" evidence="3">
    <location>
        <begin position="417"/>
        <end position="437"/>
    </location>
</feature>
<dbReference type="SUPFAM" id="SSF54768">
    <property type="entry name" value="dsRNA-binding domain-like"/>
    <property type="match status" value="1"/>
</dbReference>
<dbReference type="Proteomes" id="UP000291116">
    <property type="component" value="Unassembled WGS sequence"/>
</dbReference>
<dbReference type="Gene3D" id="3.30.160.20">
    <property type="match status" value="1"/>
</dbReference>
<feature type="compositionally biased region" description="Polar residues" evidence="3">
    <location>
        <begin position="309"/>
        <end position="319"/>
    </location>
</feature>
<evidence type="ECO:0000313" key="6">
    <source>
        <dbReference type="Proteomes" id="UP000291116"/>
    </source>
</evidence>
<feature type="compositionally biased region" description="Basic and acidic residues" evidence="3">
    <location>
        <begin position="321"/>
        <end position="342"/>
    </location>
</feature>
<feature type="compositionally biased region" description="Basic residues" evidence="3">
    <location>
        <begin position="160"/>
        <end position="175"/>
    </location>
</feature>
<feature type="compositionally biased region" description="Basic residues" evidence="3">
    <location>
        <begin position="1008"/>
        <end position="1023"/>
    </location>
</feature>
<feature type="region of interest" description="Disordered" evidence="3">
    <location>
        <begin position="123"/>
        <end position="291"/>
    </location>
</feature>
<evidence type="ECO:0000256" key="1">
    <source>
        <dbReference type="PROSITE-ProRule" id="PRU00266"/>
    </source>
</evidence>
<feature type="compositionally biased region" description="Polar residues" evidence="3">
    <location>
        <begin position="177"/>
        <end position="191"/>
    </location>
</feature>
<feature type="region of interest" description="Disordered" evidence="3">
    <location>
        <begin position="1"/>
        <end position="20"/>
    </location>
</feature>
<feature type="domain" description="DRBM" evidence="4">
    <location>
        <begin position="293"/>
        <end position="403"/>
    </location>
</feature>
<feature type="compositionally biased region" description="Polar residues" evidence="3">
    <location>
        <begin position="420"/>
        <end position="432"/>
    </location>
</feature>
<evidence type="ECO:0000256" key="2">
    <source>
        <dbReference type="SAM" id="Coils"/>
    </source>
</evidence>
<feature type="compositionally biased region" description="Pro residues" evidence="3">
    <location>
        <begin position="11"/>
        <end position="20"/>
    </location>
</feature>
<proteinExistence type="predicted"/>
<gene>
    <name evidence="5" type="ORF">PSNMU_V1.4_AUG-EV-PASAV3_0031950</name>
</gene>
<evidence type="ECO:0000256" key="3">
    <source>
        <dbReference type="SAM" id="MobiDB-lite"/>
    </source>
</evidence>
<evidence type="ECO:0000313" key="5">
    <source>
        <dbReference type="EMBL" id="VEU36438.1"/>
    </source>
</evidence>
<feature type="region of interest" description="Disordered" evidence="3">
    <location>
        <begin position="309"/>
        <end position="355"/>
    </location>
</feature>
<feature type="region of interest" description="Disordered" evidence="3">
    <location>
        <begin position="464"/>
        <end position="509"/>
    </location>
</feature>
<sequence>MHPTWSMQLPFAPPPTRHGPPVNPNPAMLHYYEAQMRDHAAAYASAAAAAAATAAQIAADMASSTSAYHSYHNQQQTHNGIPHLSYPNNVIPPMSPMSNIMFPTSPQMFAPPTFMPPITELSYQQQSSVLTPNQRSTSGESSQQYANQSPRSTEGNEKSSRHRHQHHQRRRKRQQRLPSSFSNNRNANPNIDSDPRQRQCDLSASTNGNWTQQGQQKRGRRRRRFWNDAGSSDSGDPSYNHSNSNNDGYYNKNCRRNRKMAKAASSSSDGGSASWITKKKQRQPNDDSLLGKTGVSALYEWAMKRRTTPTFSMSQNNSFNRKKESERTENETQEKTEQKESVDAMQQHLPKDDEGKRRRLELEHDFFETTVSIDGVVMGTGRGPTKTSAKHEASRRALMTLLPGVEFDEESGILVKLPGSDSQGSSQRFVSESSERTQQKTAAITSLEELAPNLAKQLAIGHSNDDDDFEHRKGKGTNICKLPGRDSRKRQKWPHVYSGTSTTSDDEDEDSYYASRGAYVCSSLLHAMVQIDERLTEPPEFKYQVSAVTNEPAGQHSKLKRKACVPIKATSTAIPRGFFQCTGTLKLRTNFKSDSTRPEDADGGSSDGSLRPRECYRLLRSSGVGGTKRDARYTAAAKLLALLFPECDGMAQVKQAAEAARQNYAETRALKQQSKRAAPLAAASRTKGCLPAIRSNENIGPNLLFTALCKNAPKVPDQIHQGFTAVLGNLGLKGACTHNHSSVCENEFHNVDTSKETGLLRQLSRQHQLEESIDSALQKLNEHDEEGRSLPEELTADDVGRTVLRRANVDDIHWLETLFKTKPSQKYNTDMGPLFGTILESEKGPSSLSMKRWSSSTIVLLLCRAIAPHEDPPLGCAVLTLGFSMQRGKILRIAQIASKSHQPRERFIETLSKFAANMGCALISSPSKTSFANLEKDHLQRMMGRQTCTLNEYRKRQEGLDCPETIHDNIKMHITSEEKHNRPKPSLQSVQEEVEGIEESDSSSPKDKKTKRREKPSKRSRFQ</sequence>
<feature type="compositionally biased region" description="Polar residues" evidence="3">
    <location>
        <begin position="229"/>
        <end position="248"/>
    </location>
</feature>
<dbReference type="InterPro" id="IPR014720">
    <property type="entry name" value="dsRBD_dom"/>
</dbReference>
<dbReference type="OrthoDB" id="112668at2759"/>
<feature type="coiled-coil region" evidence="2">
    <location>
        <begin position="650"/>
        <end position="677"/>
    </location>
</feature>
<dbReference type="EMBL" id="CAACVS010000090">
    <property type="protein sequence ID" value="VEU36438.1"/>
    <property type="molecule type" value="Genomic_DNA"/>
</dbReference>
<protein>
    <recommendedName>
        <fullName evidence="4">DRBM domain-containing protein</fullName>
    </recommendedName>
</protein>
<organism evidence="5 6">
    <name type="scientific">Pseudo-nitzschia multistriata</name>
    <dbReference type="NCBI Taxonomy" id="183589"/>
    <lineage>
        <taxon>Eukaryota</taxon>
        <taxon>Sar</taxon>
        <taxon>Stramenopiles</taxon>
        <taxon>Ochrophyta</taxon>
        <taxon>Bacillariophyta</taxon>
        <taxon>Bacillariophyceae</taxon>
        <taxon>Bacillariophycidae</taxon>
        <taxon>Bacillariales</taxon>
        <taxon>Bacillariaceae</taxon>
        <taxon>Pseudo-nitzschia</taxon>
    </lineage>
</organism>
<keyword evidence="6" id="KW-1185">Reference proteome</keyword>
<name>A0A448Z332_9STRA</name>
<keyword evidence="1" id="KW-0694">RNA-binding</keyword>
<feature type="compositionally biased region" description="Polar residues" evidence="3">
    <location>
        <begin position="123"/>
        <end position="153"/>
    </location>
</feature>
<dbReference type="GO" id="GO:0003723">
    <property type="term" value="F:RNA binding"/>
    <property type="evidence" value="ECO:0007669"/>
    <property type="project" value="UniProtKB-UniRule"/>
</dbReference>
<feature type="compositionally biased region" description="Acidic residues" evidence="3">
    <location>
        <begin position="992"/>
        <end position="1001"/>
    </location>
</feature>
<dbReference type="PROSITE" id="PS50137">
    <property type="entry name" value="DS_RBD"/>
    <property type="match status" value="1"/>
</dbReference>
<dbReference type="AlphaFoldDB" id="A0A448Z332"/>
<feature type="region of interest" description="Disordered" evidence="3">
    <location>
        <begin position="974"/>
        <end position="1023"/>
    </location>
</feature>
<reference evidence="5 6" key="1">
    <citation type="submission" date="2019-01" db="EMBL/GenBank/DDBJ databases">
        <authorList>
            <person name="Ferrante I. M."/>
        </authorList>
    </citation>
    <scope>NUCLEOTIDE SEQUENCE [LARGE SCALE GENOMIC DNA]</scope>
    <source>
        <strain evidence="5 6">B856</strain>
    </source>
</reference>
<keyword evidence="2" id="KW-0175">Coiled coil</keyword>
<accession>A0A448Z332</accession>
<evidence type="ECO:0000259" key="4">
    <source>
        <dbReference type="PROSITE" id="PS50137"/>
    </source>
</evidence>